<keyword evidence="3" id="KW-0731">Sigma factor</keyword>
<sequence length="193" mass="22631">MLDSLISDISLTKAMHDGSKQAFEAIYRKYHRMLYSIAFRYLSSAEDAEDATADVFVRLWEMRREIVIETNLRNFLYTMMKNYVLNQIRGSKPVFLTIDSADVAQTEDADLLDELLEGKEMQDRLYKAINGLPEQKRKICLFKMEENLKNEEIAKRLNISLNTVKTHYLIALRMLRLVLHFWIVFISAVTQIQ</sequence>
<evidence type="ECO:0000256" key="2">
    <source>
        <dbReference type="ARBA" id="ARBA00023015"/>
    </source>
</evidence>
<dbReference type="PANTHER" id="PTHR43133">
    <property type="entry name" value="RNA POLYMERASE ECF-TYPE SIGMA FACTO"/>
    <property type="match status" value="1"/>
</dbReference>
<dbReference type="InterPro" id="IPR013324">
    <property type="entry name" value="RNA_pol_sigma_r3/r4-like"/>
</dbReference>
<evidence type="ECO:0000256" key="4">
    <source>
        <dbReference type="ARBA" id="ARBA00023163"/>
    </source>
</evidence>
<accession>A0A5J4PL18</accession>
<comment type="similarity">
    <text evidence="1">Belongs to the sigma-70 factor family. ECF subfamily.</text>
</comment>
<dbReference type="EMBL" id="SNRY01007895">
    <property type="protein sequence ID" value="KAA6309538.1"/>
    <property type="molecule type" value="Genomic_DNA"/>
</dbReference>
<protein>
    <submittedName>
        <fullName evidence="7">ECF RNA polymerase sigma factor SigW</fullName>
    </submittedName>
</protein>
<comment type="caution">
    <text evidence="7">The sequence shown here is derived from an EMBL/GenBank/DDBJ whole genome shotgun (WGS) entry which is preliminary data.</text>
</comment>
<evidence type="ECO:0000259" key="5">
    <source>
        <dbReference type="Pfam" id="PF04542"/>
    </source>
</evidence>
<evidence type="ECO:0000256" key="3">
    <source>
        <dbReference type="ARBA" id="ARBA00023082"/>
    </source>
</evidence>
<dbReference type="SUPFAM" id="SSF88946">
    <property type="entry name" value="Sigma2 domain of RNA polymerase sigma factors"/>
    <property type="match status" value="1"/>
</dbReference>
<evidence type="ECO:0000259" key="6">
    <source>
        <dbReference type="Pfam" id="PF08281"/>
    </source>
</evidence>
<dbReference type="PANTHER" id="PTHR43133:SF46">
    <property type="entry name" value="RNA POLYMERASE SIGMA-70 FACTOR ECF SUBFAMILY"/>
    <property type="match status" value="1"/>
</dbReference>
<dbReference type="NCBIfam" id="TIGR02937">
    <property type="entry name" value="sigma70-ECF"/>
    <property type="match status" value="1"/>
</dbReference>
<dbReference type="InterPro" id="IPR007627">
    <property type="entry name" value="RNA_pol_sigma70_r2"/>
</dbReference>
<keyword evidence="4" id="KW-0804">Transcription</keyword>
<dbReference type="InterPro" id="IPR014284">
    <property type="entry name" value="RNA_pol_sigma-70_dom"/>
</dbReference>
<evidence type="ECO:0000313" key="7">
    <source>
        <dbReference type="EMBL" id="KAA6309538.1"/>
    </source>
</evidence>
<dbReference type="NCBIfam" id="TIGR02985">
    <property type="entry name" value="Sig70_bacteroi1"/>
    <property type="match status" value="1"/>
</dbReference>
<dbReference type="Pfam" id="PF04542">
    <property type="entry name" value="Sigma70_r2"/>
    <property type="match status" value="1"/>
</dbReference>
<proteinExistence type="inferred from homology"/>
<dbReference type="InterPro" id="IPR014327">
    <property type="entry name" value="RNA_pol_sigma70_bacteroid"/>
</dbReference>
<dbReference type="GO" id="GO:0003677">
    <property type="term" value="F:DNA binding"/>
    <property type="evidence" value="ECO:0007669"/>
    <property type="project" value="InterPro"/>
</dbReference>
<dbReference type="InterPro" id="IPR013325">
    <property type="entry name" value="RNA_pol_sigma_r2"/>
</dbReference>
<dbReference type="InterPro" id="IPR036388">
    <property type="entry name" value="WH-like_DNA-bd_sf"/>
</dbReference>
<dbReference type="Gene3D" id="1.10.10.10">
    <property type="entry name" value="Winged helix-like DNA-binding domain superfamily/Winged helix DNA-binding domain"/>
    <property type="match status" value="1"/>
</dbReference>
<reference evidence="7" key="1">
    <citation type="submission" date="2019-03" db="EMBL/GenBank/DDBJ databases">
        <title>Single cell metagenomics reveals metabolic interactions within the superorganism composed of flagellate Streblomastix strix and complex community of Bacteroidetes bacteria on its surface.</title>
        <authorList>
            <person name="Treitli S.C."/>
            <person name="Kolisko M."/>
            <person name="Husnik F."/>
            <person name="Keeling P."/>
            <person name="Hampl V."/>
        </authorList>
    </citation>
    <scope>NUCLEOTIDE SEQUENCE</scope>
    <source>
        <strain evidence="7">STM</strain>
    </source>
</reference>
<dbReference type="Gene3D" id="1.10.1740.10">
    <property type="match status" value="1"/>
</dbReference>
<dbReference type="AlphaFoldDB" id="A0A5J4PL18"/>
<feature type="domain" description="RNA polymerase sigma-70 region 2" evidence="5">
    <location>
        <begin position="26"/>
        <end position="90"/>
    </location>
</feature>
<feature type="domain" description="RNA polymerase sigma factor 70 region 4 type 2" evidence="6">
    <location>
        <begin position="123"/>
        <end position="173"/>
    </location>
</feature>
<dbReference type="GO" id="GO:0016987">
    <property type="term" value="F:sigma factor activity"/>
    <property type="evidence" value="ECO:0007669"/>
    <property type="project" value="UniProtKB-KW"/>
</dbReference>
<gene>
    <name evidence="7" type="ORF">EZS27_038986</name>
</gene>
<dbReference type="Pfam" id="PF08281">
    <property type="entry name" value="Sigma70_r4_2"/>
    <property type="match status" value="1"/>
</dbReference>
<evidence type="ECO:0000256" key="1">
    <source>
        <dbReference type="ARBA" id="ARBA00010641"/>
    </source>
</evidence>
<keyword evidence="2" id="KW-0805">Transcription regulation</keyword>
<dbReference type="InterPro" id="IPR039425">
    <property type="entry name" value="RNA_pol_sigma-70-like"/>
</dbReference>
<name>A0A5J4PL18_9ZZZZ</name>
<organism evidence="7">
    <name type="scientific">termite gut metagenome</name>
    <dbReference type="NCBI Taxonomy" id="433724"/>
    <lineage>
        <taxon>unclassified sequences</taxon>
        <taxon>metagenomes</taxon>
        <taxon>organismal metagenomes</taxon>
    </lineage>
</organism>
<dbReference type="GO" id="GO:0006352">
    <property type="term" value="P:DNA-templated transcription initiation"/>
    <property type="evidence" value="ECO:0007669"/>
    <property type="project" value="InterPro"/>
</dbReference>
<dbReference type="SUPFAM" id="SSF88659">
    <property type="entry name" value="Sigma3 and sigma4 domains of RNA polymerase sigma factors"/>
    <property type="match status" value="1"/>
</dbReference>
<dbReference type="InterPro" id="IPR013249">
    <property type="entry name" value="RNA_pol_sigma70_r4_t2"/>
</dbReference>